<evidence type="ECO:0000256" key="3">
    <source>
        <dbReference type="ARBA" id="ARBA00023163"/>
    </source>
</evidence>
<dbReference type="GO" id="GO:0003700">
    <property type="term" value="F:DNA-binding transcription factor activity"/>
    <property type="evidence" value="ECO:0007669"/>
    <property type="project" value="TreeGrafter"/>
</dbReference>
<sequence length="342" mass="36649">MNRPVATIKQIADATGVHPSTVSRALDPKKRHLVAEDVAKRIVTLAESLGYQPNRLAANLRLGRSDLIGVLLPDIANPVFAPILGGITETLSADGYAPIVADAGNASSQQISFVETLLSQRIDGLILATVSQDDELVGFCIQRGIPVILVNRSEARDRVSSVVSDDDRGMRLAVDHLVGLGHRRIAHVAGPLSTSTGALRRDGFERAMSHHGLRGVVRESTGYTRDAGAQAAAPMLDTESRITAVVAANDLLALGVLDALKERGLRCPDDMSVVGHNDMPLMDVVSPPLTTIRIEHREMGRISARMLVDTIKSGSTEIRHVVLRPELIVRGSTRAILPSEHG</sequence>
<keyword evidence="2" id="KW-0238">DNA-binding</keyword>
<name>A0A1M7FSL0_9BRAD</name>
<dbReference type="EMBL" id="FNTI01000001">
    <property type="protein sequence ID" value="SEE11281.1"/>
    <property type="molecule type" value="Genomic_DNA"/>
</dbReference>
<dbReference type="SUPFAM" id="SSF53822">
    <property type="entry name" value="Periplasmic binding protein-like I"/>
    <property type="match status" value="1"/>
</dbReference>
<dbReference type="AlphaFoldDB" id="A0A1M7FSL0"/>
<keyword evidence="1" id="KW-0805">Transcription regulation</keyword>
<dbReference type="InterPro" id="IPR010982">
    <property type="entry name" value="Lambda_DNA-bd_dom_sf"/>
</dbReference>
<dbReference type="PROSITE" id="PS50932">
    <property type="entry name" value="HTH_LACI_2"/>
    <property type="match status" value="1"/>
</dbReference>
<dbReference type="CDD" id="cd01392">
    <property type="entry name" value="HTH_LacI"/>
    <property type="match status" value="1"/>
</dbReference>
<dbReference type="Pfam" id="PF13377">
    <property type="entry name" value="Peripla_BP_3"/>
    <property type="match status" value="1"/>
</dbReference>
<dbReference type="RefSeq" id="WP_074827379.1">
    <property type="nucleotide sequence ID" value="NZ_LT670845.1"/>
</dbReference>
<evidence type="ECO:0000313" key="6">
    <source>
        <dbReference type="Proteomes" id="UP000183208"/>
    </source>
</evidence>
<dbReference type="PANTHER" id="PTHR30146:SF138">
    <property type="entry name" value="TRANSCRIPTIONAL REGULATORY PROTEIN"/>
    <property type="match status" value="1"/>
</dbReference>
<organism evidence="5 6">
    <name type="scientific">Bradyrhizobium lablabi</name>
    <dbReference type="NCBI Taxonomy" id="722472"/>
    <lineage>
        <taxon>Bacteria</taxon>
        <taxon>Pseudomonadati</taxon>
        <taxon>Pseudomonadota</taxon>
        <taxon>Alphaproteobacteria</taxon>
        <taxon>Hyphomicrobiales</taxon>
        <taxon>Nitrobacteraceae</taxon>
        <taxon>Bradyrhizobium</taxon>
    </lineage>
</organism>
<evidence type="ECO:0000256" key="2">
    <source>
        <dbReference type="ARBA" id="ARBA00023125"/>
    </source>
</evidence>
<dbReference type="Pfam" id="PF00356">
    <property type="entry name" value="LacI"/>
    <property type="match status" value="1"/>
</dbReference>
<feature type="domain" description="HTH lacI-type" evidence="4">
    <location>
        <begin position="6"/>
        <end position="62"/>
    </location>
</feature>
<keyword evidence="3" id="KW-0804">Transcription</keyword>
<dbReference type="Gene3D" id="3.40.50.2300">
    <property type="match status" value="2"/>
</dbReference>
<dbReference type="Proteomes" id="UP000183208">
    <property type="component" value="Unassembled WGS sequence"/>
</dbReference>
<dbReference type="CDD" id="cd06267">
    <property type="entry name" value="PBP1_LacI_sugar_binding-like"/>
    <property type="match status" value="1"/>
</dbReference>
<evidence type="ECO:0000259" key="4">
    <source>
        <dbReference type="PROSITE" id="PS50932"/>
    </source>
</evidence>
<evidence type="ECO:0000313" key="5">
    <source>
        <dbReference type="EMBL" id="SEE11281.1"/>
    </source>
</evidence>
<gene>
    <name evidence="5" type="ORF">SAMN05444171_6298</name>
</gene>
<dbReference type="SUPFAM" id="SSF47413">
    <property type="entry name" value="lambda repressor-like DNA-binding domains"/>
    <property type="match status" value="1"/>
</dbReference>
<dbReference type="PANTHER" id="PTHR30146">
    <property type="entry name" value="LACI-RELATED TRANSCRIPTIONAL REPRESSOR"/>
    <property type="match status" value="1"/>
</dbReference>
<reference evidence="5 6" key="1">
    <citation type="submission" date="2016-10" db="EMBL/GenBank/DDBJ databases">
        <authorList>
            <person name="de Groot N.N."/>
        </authorList>
    </citation>
    <scope>NUCLEOTIDE SEQUENCE [LARGE SCALE GENOMIC DNA]</scope>
    <source>
        <strain evidence="5 6">GAS522</strain>
    </source>
</reference>
<dbReference type="InterPro" id="IPR046335">
    <property type="entry name" value="LacI/GalR-like_sensor"/>
</dbReference>
<dbReference type="GO" id="GO:0000976">
    <property type="term" value="F:transcription cis-regulatory region binding"/>
    <property type="evidence" value="ECO:0007669"/>
    <property type="project" value="TreeGrafter"/>
</dbReference>
<dbReference type="InterPro" id="IPR000843">
    <property type="entry name" value="HTH_LacI"/>
</dbReference>
<protein>
    <submittedName>
        <fullName evidence="5">Transcriptional regulator, LacI family</fullName>
    </submittedName>
</protein>
<dbReference type="InterPro" id="IPR028082">
    <property type="entry name" value="Peripla_BP_I"/>
</dbReference>
<proteinExistence type="predicted"/>
<accession>A0A1M7FSL0</accession>
<dbReference type="SMART" id="SM00354">
    <property type="entry name" value="HTH_LACI"/>
    <property type="match status" value="1"/>
</dbReference>
<evidence type="ECO:0000256" key="1">
    <source>
        <dbReference type="ARBA" id="ARBA00023015"/>
    </source>
</evidence>
<dbReference type="Gene3D" id="1.10.260.40">
    <property type="entry name" value="lambda repressor-like DNA-binding domains"/>
    <property type="match status" value="1"/>
</dbReference>